<evidence type="ECO:0000313" key="1">
    <source>
        <dbReference type="EMBL" id="MBP2053950.1"/>
    </source>
</evidence>
<comment type="caution">
    <text evidence="1">The sequence shown here is derived from an EMBL/GenBank/DDBJ whole genome shotgun (WGS) entry which is preliminary data.</text>
</comment>
<proteinExistence type="predicted"/>
<sequence length="51" mass="5253">MGSGRRQGAGVAGRGALYGGHSVERELACRVEARTALAILQASGLREGEQV</sequence>
<dbReference type="RefSeq" id="WP_159400129.1">
    <property type="nucleotide sequence ID" value="NZ_CP016279.1"/>
</dbReference>
<protein>
    <recommendedName>
        <fullName evidence="3">AMP-dependent synthetase/ligase domain-containing protein</fullName>
    </recommendedName>
</protein>
<dbReference type="Proteomes" id="UP001519309">
    <property type="component" value="Unassembled WGS sequence"/>
</dbReference>
<accession>A0ABS4M2Q6</accession>
<organism evidence="1 2">
    <name type="scientific">Streptomyces griseochromogenes</name>
    <dbReference type="NCBI Taxonomy" id="68214"/>
    <lineage>
        <taxon>Bacteria</taxon>
        <taxon>Bacillati</taxon>
        <taxon>Actinomycetota</taxon>
        <taxon>Actinomycetes</taxon>
        <taxon>Kitasatosporales</taxon>
        <taxon>Streptomycetaceae</taxon>
        <taxon>Streptomyces</taxon>
    </lineage>
</organism>
<keyword evidence="2" id="KW-1185">Reference proteome</keyword>
<gene>
    <name evidence="1" type="ORF">J2Z21_006952</name>
</gene>
<evidence type="ECO:0000313" key="2">
    <source>
        <dbReference type="Proteomes" id="UP001519309"/>
    </source>
</evidence>
<reference evidence="1 2" key="1">
    <citation type="submission" date="2021-03" db="EMBL/GenBank/DDBJ databases">
        <title>Genomic Encyclopedia of Type Strains, Phase IV (KMG-IV): sequencing the most valuable type-strain genomes for metagenomic binning, comparative biology and taxonomic classification.</title>
        <authorList>
            <person name="Goeker M."/>
        </authorList>
    </citation>
    <scope>NUCLEOTIDE SEQUENCE [LARGE SCALE GENOMIC DNA]</scope>
    <source>
        <strain evidence="1 2">DSM 40499</strain>
    </source>
</reference>
<name>A0ABS4M2Q6_9ACTN</name>
<evidence type="ECO:0008006" key="3">
    <source>
        <dbReference type="Google" id="ProtNLM"/>
    </source>
</evidence>
<dbReference type="EMBL" id="JAGGLP010000018">
    <property type="protein sequence ID" value="MBP2053950.1"/>
    <property type="molecule type" value="Genomic_DNA"/>
</dbReference>